<evidence type="ECO:0000313" key="18">
    <source>
        <dbReference type="Proteomes" id="UP000514509"/>
    </source>
</evidence>
<dbReference type="EMBL" id="CP055153">
    <property type="protein sequence ID" value="QMU31159.1"/>
    <property type="molecule type" value="Genomic_DNA"/>
</dbReference>
<dbReference type="Gene3D" id="3.30.420.40">
    <property type="match status" value="1"/>
</dbReference>
<dbReference type="UniPathway" id="UPA00241">
    <property type="reaction ID" value="UER00352"/>
</dbReference>
<evidence type="ECO:0000256" key="12">
    <source>
        <dbReference type="ARBA" id="ARBA00022958"/>
    </source>
</evidence>
<dbReference type="GO" id="GO:0005737">
    <property type="term" value="C:cytoplasm"/>
    <property type="evidence" value="ECO:0007669"/>
    <property type="project" value="UniProtKB-SubCell"/>
</dbReference>
<name>A0A7L7LFJ8_9BACT</name>
<proteinExistence type="inferred from homology"/>
<keyword evidence="12 16" id="KW-0630">Potassium</keyword>
<evidence type="ECO:0000256" key="5">
    <source>
        <dbReference type="ARBA" id="ARBA00011738"/>
    </source>
</evidence>
<keyword evidence="9 16" id="KW-0547">Nucleotide-binding</keyword>
<keyword evidence="16" id="KW-0479">Metal-binding</keyword>
<dbReference type="GO" id="GO:0004594">
    <property type="term" value="F:pantothenate kinase activity"/>
    <property type="evidence" value="ECO:0007669"/>
    <property type="project" value="UniProtKB-UniRule"/>
</dbReference>
<evidence type="ECO:0000256" key="4">
    <source>
        <dbReference type="ARBA" id="ARBA00005225"/>
    </source>
</evidence>
<feature type="binding site" evidence="16">
    <location>
        <position position="114"/>
    </location>
    <ligand>
        <name>ATP</name>
        <dbReference type="ChEBI" id="CHEBI:30616"/>
    </ligand>
</feature>
<evidence type="ECO:0000256" key="3">
    <source>
        <dbReference type="ARBA" id="ARBA00004496"/>
    </source>
</evidence>
<evidence type="ECO:0000256" key="9">
    <source>
        <dbReference type="ARBA" id="ARBA00022741"/>
    </source>
</evidence>
<dbReference type="EC" id="2.7.1.33" evidence="6 16"/>
<dbReference type="NCBIfam" id="TIGR00671">
    <property type="entry name" value="baf"/>
    <property type="match status" value="1"/>
</dbReference>
<evidence type="ECO:0000256" key="13">
    <source>
        <dbReference type="ARBA" id="ARBA00022993"/>
    </source>
</evidence>
<feature type="binding site" evidence="16">
    <location>
        <position position="111"/>
    </location>
    <ligand>
        <name>K(+)</name>
        <dbReference type="ChEBI" id="CHEBI:29103"/>
    </ligand>
</feature>
<comment type="subcellular location">
    <subcellularLocation>
        <location evidence="3 16">Cytoplasm</location>
    </subcellularLocation>
</comment>
<evidence type="ECO:0000313" key="17">
    <source>
        <dbReference type="EMBL" id="QMU31159.1"/>
    </source>
</evidence>
<dbReference type="SUPFAM" id="SSF53067">
    <property type="entry name" value="Actin-like ATPase domain"/>
    <property type="match status" value="2"/>
</dbReference>
<keyword evidence="10 16" id="KW-0418">Kinase</keyword>
<dbReference type="KEGG" id="add:HUW48_25425"/>
<dbReference type="RefSeq" id="WP_182413596.1">
    <property type="nucleotide sequence ID" value="NZ_CP055153.1"/>
</dbReference>
<dbReference type="Proteomes" id="UP000514509">
    <property type="component" value="Chromosome"/>
</dbReference>
<sequence length="237" mass="26172">MNQIAIDVGNTRIKYGIFNGQNLLEANQVQNLPELADKITQYKVHNGIISSVRHLKQEFLPIPRKIIWLTPDMSVPITNNYGTPQTLGMDRLAAVTGASFLFPDQDCLVIDAGTCITFDFINREATYDGGSISPGLDMKFKALHTFTGKLPLVEQAEKDEVPLTGRNTIECLKSGVLNGTLAEVEGIIKKYKQQFPNLITVVCGGDASFFEKNIKASIFVVPELVLIGLNRILNYNV</sequence>
<dbReference type="Pfam" id="PF03309">
    <property type="entry name" value="Pan_kinase"/>
    <property type="match status" value="1"/>
</dbReference>
<gene>
    <name evidence="16" type="primary">coaX</name>
    <name evidence="17" type="ORF">HUW48_25425</name>
</gene>
<dbReference type="CDD" id="cd24015">
    <property type="entry name" value="ASKHA_NBD_PanK-III"/>
    <property type="match status" value="1"/>
</dbReference>
<evidence type="ECO:0000256" key="2">
    <source>
        <dbReference type="ARBA" id="ARBA00001958"/>
    </source>
</evidence>
<evidence type="ECO:0000256" key="6">
    <source>
        <dbReference type="ARBA" id="ARBA00012102"/>
    </source>
</evidence>
<comment type="similarity">
    <text evidence="14 16">Belongs to the type III pantothenate kinase family.</text>
</comment>
<keyword evidence="18" id="KW-1185">Reference proteome</keyword>
<feature type="binding site" evidence="16">
    <location>
        <position position="81"/>
    </location>
    <ligand>
        <name>substrate</name>
    </ligand>
</feature>
<keyword evidence="11 16" id="KW-0067">ATP-binding</keyword>
<evidence type="ECO:0000256" key="15">
    <source>
        <dbReference type="ARBA" id="ARBA00040883"/>
    </source>
</evidence>
<feature type="binding site" evidence="16">
    <location>
        <begin position="88"/>
        <end position="91"/>
    </location>
    <ligand>
        <name>substrate</name>
    </ligand>
</feature>
<comment type="catalytic activity">
    <reaction evidence="1 16">
        <text>(R)-pantothenate + ATP = (R)-4'-phosphopantothenate + ADP + H(+)</text>
        <dbReference type="Rhea" id="RHEA:16373"/>
        <dbReference type="ChEBI" id="CHEBI:10986"/>
        <dbReference type="ChEBI" id="CHEBI:15378"/>
        <dbReference type="ChEBI" id="CHEBI:29032"/>
        <dbReference type="ChEBI" id="CHEBI:30616"/>
        <dbReference type="ChEBI" id="CHEBI:456216"/>
        <dbReference type="EC" id="2.7.1.33"/>
    </reaction>
</comment>
<keyword evidence="13 16" id="KW-0173">Coenzyme A biosynthesis</keyword>
<comment type="function">
    <text evidence="16">Catalyzes the phosphorylation of pantothenate (Pan), the first step in CoA biosynthesis.</text>
</comment>
<evidence type="ECO:0000256" key="10">
    <source>
        <dbReference type="ARBA" id="ARBA00022777"/>
    </source>
</evidence>
<evidence type="ECO:0000256" key="14">
    <source>
        <dbReference type="ARBA" id="ARBA00038036"/>
    </source>
</evidence>
<dbReference type="GO" id="GO:0015937">
    <property type="term" value="P:coenzyme A biosynthetic process"/>
    <property type="evidence" value="ECO:0007669"/>
    <property type="project" value="UniProtKB-UniRule"/>
</dbReference>
<dbReference type="InterPro" id="IPR004619">
    <property type="entry name" value="Type_III_PanK"/>
</dbReference>
<evidence type="ECO:0000256" key="1">
    <source>
        <dbReference type="ARBA" id="ARBA00001206"/>
    </source>
</evidence>
<accession>A0A7L7LFJ8</accession>
<reference evidence="17 18" key="1">
    <citation type="submission" date="2020-08" db="EMBL/GenBank/DDBJ databases">
        <title>Adhaeribacter dokdonensis sp. nov., isolated from the rhizosphere of Elymus tsukushiensis, a plant native to the Dokdo Islands, Republic of Korea.</title>
        <authorList>
            <person name="Ghim S.Y."/>
        </authorList>
    </citation>
    <scope>NUCLEOTIDE SEQUENCE [LARGE SCALE GENOMIC DNA]</scope>
    <source>
        <strain evidence="17 18">KUDC8001</strain>
    </source>
</reference>
<dbReference type="GO" id="GO:0046872">
    <property type="term" value="F:metal ion binding"/>
    <property type="evidence" value="ECO:0007669"/>
    <property type="project" value="UniProtKB-KW"/>
</dbReference>
<evidence type="ECO:0000256" key="8">
    <source>
        <dbReference type="ARBA" id="ARBA00022679"/>
    </source>
</evidence>
<evidence type="ECO:0000256" key="7">
    <source>
        <dbReference type="ARBA" id="ARBA00022490"/>
    </source>
</evidence>
<feature type="active site" description="Proton acceptor" evidence="16">
    <location>
        <position position="90"/>
    </location>
</feature>
<evidence type="ECO:0000256" key="16">
    <source>
        <dbReference type="HAMAP-Rule" id="MF_01274"/>
    </source>
</evidence>
<dbReference type="HAMAP" id="MF_01274">
    <property type="entry name" value="Pantothen_kinase_3"/>
    <property type="match status" value="1"/>
</dbReference>
<dbReference type="InterPro" id="IPR043129">
    <property type="entry name" value="ATPase_NBD"/>
</dbReference>
<comment type="subunit">
    <text evidence="5 16">Homodimer.</text>
</comment>
<evidence type="ECO:0000256" key="11">
    <source>
        <dbReference type="ARBA" id="ARBA00022840"/>
    </source>
</evidence>
<comment type="cofactor">
    <cofactor evidence="2">
        <name>K(+)</name>
        <dbReference type="ChEBI" id="CHEBI:29103"/>
    </cofactor>
</comment>
<feature type="binding site" evidence="16">
    <location>
        <begin position="7"/>
        <end position="14"/>
    </location>
    <ligand>
        <name>ATP</name>
        <dbReference type="ChEBI" id="CHEBI:30616"/>
    </ligand>
</feature>
<comment type="cofactor">
    <cofactor evidence="16">
        <name>NH4(+)</name>
        <dbReference type="ChEBI" id="CHEBI:28938"/>
    </cofactor>
    <cofactor evidence="16">
        <name>K(+)</name>
        <dbReference type="ChEBI" id="CHEBI:29103"/>
    </cofactor>
    <text evidence="16">A monovalent cation. Ammonium or potassium.</text>
</comment>
<dbReference type="AlphaFoldDB" id="A0A7L7LFJ8"/>
<protein>
    <recommendedName>
        <fullName evidence="15 16">Type III pantothenate kinase</fullName>
        <ecNumber evidence="6 16">2.7.1.33</ecNumber>
    </recommendedName>
    <alternativeName>
        <fullName evidence="16">PanK-III</fullName>
    </alternativeName>
    <alternativeName>
        <fullName evidence="16">Pantothenic acid kinase</fullName>
    </alternativeName>
</protein>
<comment type="pathway">
    <text evidence="4 16">Cofactor biosynthesis; coenzyme A biosynthesis; CoA from (R)-pantothenate: step 1/5.</text>
</comment>
<dbReference type="PANTHER" id="PTHR34265:SF1">
    <property type="entry name" value="TYPE III PANTOTHENATE KINASE"/>
    <property type="match status" value="1"/>
</dbReference>
<organism evidence="17 18">
    <name type="scientific">Adhaeribacter radiodurans</name>
    <dbReference type="NCBI Taxonomy" id="2745197"/>
    <lineage>
        <taxon>Bacteria</taxon>
        <taxon>Pseudomonadati</taxon>
        <taxon>Bacteroidota</taxon>
        <taxon>Cytophagia</taxon>
        <taxon>Cytophagales</taxon>
        <taxon>Hymenobacteraceae</taxon>
        <taxon>Adhaeribacter</taxon>
    </lineage>
</organism>
<feature type="binding site" evidence="16">
    <location>
        <position position="168"/>
    </location>
    <ligand>
        <name>substrate</name>
    </ligand>
</feature>
<keyword evidence="7 16" id="KW-0963">Cytoplasm</keyword>
<dbReference type="PANTHER" id="PTHR34265">
    <property type="entry name" value="TYPE III PANTOTHENATE KINASE"/>
    <property type="match status" value="1"/>
</dbReference>
<dbReference type="GO" id="GO:0005524">
    <property type="term" value="F:ATP binding"/>
    <property type="evidence" value="ECO:0007669"/>
    <property type="project" value="UniProtKB-UniRule"/>
</dbReference>
<keyword evidence="8 16" id="KW-0808">Transferase</keyword>